<evidence type="ECO:0000256" key="1">
    <source>
        <dbReference type="SAM" id="Phobius"/>
    </source>
</evidence>
<keyword evidence="1" id="KW-1133">Transmembrane helix</keyword>
<dbReference type="Proteomes" id="UP000005945">
    <property type="component" value="Unassembled WGS sequence"/>
</dbReference>
<proteinExistence type="predicted"/>
<reference evidence="2 3" key="2">
    <citation type="submission" date="2007-09" db="EMBL/GenBank/DDBJ databases">
        <authorList>
            <person name="Fulton L."/>
            <person name="Clifton S."/>
            <person name="Fulton B."/>
            <person name="Xu J."/>
            <person name="Minx P."/>
            <person name="Pepin K.H."/>
            <person name="Johnson M."/>
            <person name="Thiruvilangam P."/>
            <person name="Bhonagiri V."/>
            <person name="Nash W.E."/>
            <person name="Mardis E.R."/>
            <person name="Wilson R.K."/>
        </authorList>
    </citation>
    <scope>NUCLEOTIDE SEQUENCE [LARGE SCALE GENOMIC DNA]</scope>
    <source>
        <strain evidence="2 3">M21/2</strain>
    </source>
</reference>
<reference evidence="2 3" key="1">
    <citation type="submission" date="2007-09" db="EMBL/GenBank/DDBJ databases">
        <title>Draft genome sequence of Faecalibacterium prausnitzii M21/2.</title>
        <authorList>
            <person name="Sudarsanam P."/>
            <person name="Ley R."/>
            <person name="Guruge J."/>
            <person name="Turnbaugh P.J."/>
            <person name="Mahowald M."/>
            <person name="Liep D."/>
            <person name="Gordon J."/>
        </authorList>
    </citation>
    <scope>NUCLEOTIDE SEQUENCE [LARGE SCALE GENOMIC DNA]</scope>
    <source>
        <strain evidence="2 3">M21/2</strain>
    </source>
</reference>
<keyword evidence="1" id="KW-0472">Membrane</keyword>
<keyword evidence="1" id="KW-0812">Transmembrane</keyword>
<protein>
    <submittedName>
        <fullName evidence="2">Stage V sporulation protein AC</fullName>
    </submittedName>
</protein>
<dbReference type="PANTHER" id="PTHR38450:SF1">
    <property type="entry name" value="STAGE V SPORULATION PROTEIN AC"/>
    <property type="match status" value="1"/>
</dbReference>
<feature type="transmembrane region" description="Helical" evidence="1">
    <location>
        <begin position="156"/>
        <end position="180"/>
    </location>
</feature>
<dbReference type="AlphaFoldDB" id="A8SEL7"/>
<evidence type="ECO:0000313" key="3">
    <source>
        <dbReference type="Proteomes" id="UP000005945"/>
    </source>
</evidence>
<dbReference type="InterPro" id="IPR005562">
    <property type="entry name" value="SpoVA"/>
</dbReference>
<name>A8SEL7_9FIRM</name>
<evidence type="ECO:0000313" key="2">
    <source>
        <dbReference type="EMBL" id="EDP19700.1"/>
    </source>
</evidence>
<accession>A8SEL7</accession>
<dbReference type="PANTHER" id="PTHR38450">
    <property type="entry name" value="STAGE V SPORULATION PROTEIN AC-RELATED"/>
    <property type="match status" value="1"/>
</dbReference>
<feature type="transmembrane region" description="Helical" evidence="1">
    <location>
        <begin position="125"/>
        <end position="144"/>
    </location>
</feature>
<dbReference type="EMBL" id="ABED02000029">
    <property type="protein sequence ID" value="EDP19700.1"/>
    <property type="molecule type" value="Genomic_DNA"/>
</dbReference>
<sequence>MMFMVVGRIHRTYLLSQKRISARRPGQTIRKRGRGKMKMTAQEYARRVQKAGPHSPLLADCLWAFCVGGGICLLGEGLRQLFLRQGADAEAAGTLTSCTLILLSAVLTTLGWYQKLAAKAGAGSLVPITGFANAVVSAAIEFKAEGRVTGTGAKMFLIAGPVIVYGTLAAVVYGVVLWLLGASAL</sequence>
<dbReference type="Pfam" id="PF03862">
    <property type="entry name" value="SpoVAC_SpoVAEB"/>
    <property type="match status" value="1"/>
</dbReference>
<gene>
    <name evidence="2" type="primary">spoVAC</name>
    <name evidence="2" type="ORF">FAEPRAM212_02479</name>
</gene>
<dbReference type="HOGENOM" id="CLU_112786_0_1_9"/>
<organism evidence="2 3">
    <name type="scientific">Faecalibacterium prausnitzii M21/2</name>
    <dbReference type="NCBI Taxonomy" id="411485"/>
    <lineage>
        <taxon>Bacteria</taxon>
        <taxon>Bacillati</taxon>
        <taxon>Bacillota</taxon>
        <taxon>Clostridia</taxon>
        <taxon>Eubacteriales</taxon>
        <taxon>Oscillospiraceae</taxon>
        <taxon>Faecalibacterium</taxon>
    </lineage>
</organism>
<comment type="caution">
    <text evidence="2">The sequence shown here is derived from an EMBL/GenBank/DDBJ whole genome shotgun (WGS) entry which is preliminary data.</text>
</comment>
<feature type="transmembrane region" description="Helical" evidence="1">
    <location>
        <begin position="94"/>
        <end position="113"/>
    </location>
</feature>